<protein>
    <submittedName>
        <fullName evidence="2">Uncharacterized protein</fullName>
    </submittedName>
</protein>
<keyword evidence="3" id="KW-1185">Reference proteome</keyword>
<feature type="region of interest" description="Disordered" evidence="1">
    <location>
        <begin position="1"/>
        <end position="69"/>
    </location>
</feature>
<feature type="compositionally biased region" description="Low complexity" evidence="1">
    <location>
        <begin position="7"/>
        <end position="19"/>
    </location>
</feature>
<dbReference type="Proteomes" id="UP000727056">
    <property type="component" value="Unassembled WGS sequence"/>
</dbReference>
<organism evidence="2 3">
    <name type="scientific">Streptomyces bohaiensis</name>
    <dbReference type="NCBI Taxonomy" id="1431344"/>
    <lineage>
        <taxon>Bacteria</taxon>
        <taxon>Bacillati</taxon>
        <taxon>Actinomycetota</taxon>
        <taxon>Actinomycetes</taxon>
        <taxon>Kitasatosporales</taxon>
        <taxon>Streptomycetaceae</taxon>
        <taxon>Streptomyces</taxon>
    </lineage>
</organism>
<dbReference type="EMBL" id="JAAVJC010000160">
    <property type="protein sequence ID" value="NJQ16511.1"/>
    <property type="molecule type" value="Genomic_DNA"/>
</dbReference>
<evidence type="ECO:0000313" key="3">
    <source>
        <dbReference type="Proteomes" id="UP000727056"/>
    </source>
</evidence>
<evidence type="ECO:0000256" key="1">
    <source>
        <dbReference type="SAM" id="MobiDB-lite"/>
    </source>
</evidence>
<name>A0ABX1CDX2_9ACTN</name>
<feature type="non-terminal residue" evidence="2">
    <location>
        <position position="69"/>
    </location>
</feature>
<accession>A0ABX1CDX2</accession>
<sequence length="69" mass="6617">MSDQPRAEGPAGARRSSGAGAAGGAAAGPEASAAGDGTAPVDPRTSFRTDPVRPDPVAVETAASGQARE</sequence>
<evidence type="ECO:0000313" key="2">
    <source>
        <dbReference type="EMBL" id="NJQ16511.1"/>
    </source>
</evidence>
<gene>
    <name evidence="2" type="ORF">HCN52_16600</name>
</gene>
<comment type="caution">
    <text evidence="2">The sequence shown here is derived from an EMBL/GenBank/DDBJ whole genome shotgun (WGS) entry which is preliminary data.</text>
</comment>
<reference evidence="2 3" key="1">
    <citation type="submission" date="2020-03" db="EMBL/GenBank/DDBJ databases">
        <title>Draft genome of Streptomyces sp. ventii, isolated from the Axial Seamount in the Pacific Ocean, and resequencing of the two type strains Streptomyces lonarensis strain NCL 716 and Streptomyces bohaiensis strain 11A07.</title>
        <authorList>
            <person name="Loughran R.M."/>
            <person name="Pfannmuller K.M."/>
            <person name="Wasson B.J."/>
            <person name="Deadmond M.C."/>
            <person name="Paddock B.E."/>
            <person name="Koyack M.J."/>
            <person name="Gallegos D.A."/>
            <person name="Mitchell E.A."/>
            <person name="Ushijima B."/>
            <person name="Saw J.H."/>
            <person name="Mcphail K.L."/>
            <person name="Videau P."/>
        </authorList>
    </citation>
    <scope>NUCLEOTIDE SEQUENCE [LARGE SCALE GENOMIC DNA]</scope>
    <source>
        <strain evidence="2 3">11A07</strain>
    </source>
</reference>
<proteinExistence type="predicted"/>